<keyword evidence="2" id="KW-1185">Reference proteome</keyword>
<gene>
    <name evidence="1" type="ORF">DSM106044_05431</name>
</gene>
<evidence type="ECO:0000313" key="1">
    <source>
        <dbReference type="EMBL" id="TLC97775.1"/>
    </source>
</evidence>
<reference evidence="1 2" key="1">
    <citation type="journal article" date="2019" name="Anaerobe">
        <title>Detection of Robinsoniella peoriensis in multiple bone samples of a trauma patient.</title>
        <authorList>
            <person name="Schrottner P."/>
            <person name="Hartwich K."/>
            <person name="Bunk B."/>
            <person name="Schober I."/>
            <person name="Helbig S."/>
            <person name="Rudolph W.W."/>
            <person name="Gunzer F."/>
        </authorList>
    </citation>
    <scope>NUCLEOTIDE SEQUENCE [LARGE SCALE GENOMIC DNA]</scope>
    <source>
        <strain evidence="1 2">DSM 106044</strain>
    </source>
</reference>
<dbReference type="Gene3D" id="1.10.357.10">
    <property type="entry name" value="Tetracycline Repressor, domain 2"/>
    <property type="match status" value="1"/>
</dbReference>
<dbReference type="SUPFAM" id="SSF46689">
    <property type="entry name" value="Homeodomain-like"/>
    <property type="match status" value="1"/>
</dbReference>
<dbReference type="RefSeq" id="WP_044293579.1">
    <property type="nucleotide sequence ID" value="NZ_CAUSDN010000049.1"/>
</dbReference>
<comment type="caution">
    <text evidence="1">The sequence shown here is derived from an EMBL/GenBank/DDBJ whole genome shotgun (WGS) entry which is preliminary data.</text>
</comment>
<evidence type="ECO:0000313" key="2">
    <source>
        <dbReference type="Proteomes" id="UP000306509"/>
    </source>
</evidence>
<proteinExistence type="predicted"/>
<protein>
    <submittedName>
        <fullName evidence="1">Bacterial regulatory protein, tetR family</fullName>
    </submittedName>
</protein>
<dbReference type="STRING" id="180332.GCA_000797495_04657"/>
<accession>A0A4U8Q7Q5</accession>
<dbReference type="Proteomes" id="UP000306509">
    <property type="component" value="Unassembled WGS sequence"/>
</dbReference>
<name>A0A4U8Q7Q5_9FIRM</name>
<dbReference type="AlphaFoldDB" id="A0A4U8Q7Q5"/>
<dbReference type="EMBL" id="QGQD01000110">
    <property type="protein sequence ID" value="TLC97775.1"/>
    <property type="molecule type" value="Genomic_DNA"/>
</dbReference>
<sequence length="215" mass="25026">MQYTKGIQTQEHIFQIGKELMYKNGYKNTTISMIVDAADVPHGLVNYYYKKPDFAARLYLEYFSSIDRLLNALIPTHIENELQFHILQMKIALTQIFKDAKAKAFYYEVSRLNLAPKELHDSIRSLQVSALHHLNTVMNPEDYYLCAIAEYGAHKVLLDQLAEFKETDDRFERIVELISTISVRIAGLDPLIIEKNILTTRTLFDQLDYSNIHMF</sequence>
<dbReference type="InterPro" id="IPR009057">
    <property type="entry name" value="Homeodomain-like_sf"/>
</dbReference>
<organism evidence="1 2">
    <name type="scientific">Robinsoniella peoriensis</name>
    <dbReference type="NCBI Taxonomy" id="180332"/>
    <lineage>
        <taxon>Bacteria</taxon>
        <taxon>Bacillati</taxon>
        <taxon>Bacillota</taxon>
        <taxon>Clostridia</taxon>
        <taxon>Lachnospirales</taxon>
        <taxon>Lachnospiraceae</taxon>
        <taxon>Robinsoniella</taxon>
    </lineage>
</organism>